<reference evidence="2 4" key="2">
    <citation type="submission" date="2018-02" db="EMBL/GenBank/DDBJ databases">
        <title>Bacteriophage NCPPB3778 and a type I-E CRISPR drive the evolution of the US Biological Select Agent, Rathayibacter toxicus.</title>
        <authorList>
            <person name="Davis E.W.II."/>
            <person name="Tabima J.F."/>
            <person name="Weisberg A.J."/>
            <person name="Lopes L.D."/>
            <person name="Wiseman M.S."/>
            <person name="Wiseman M.S."/>
            <person name="Pupko T."/>
            <person name="Belcher M.S."/>
            <person name="Sechler A.J."/>
            <person name="Tancos M.A."/>
            <person name="Schroeder B.K."/>
            <person name="Murray T.D."/>
            <person name="Luster D.G."/>
            <person name="Schneider W.L."/>
            <person name="Rogers E."/>
            <person name="Andreote F.D."/>
            <person name="Grunwald N.J."/>
            <person name="Putnam M.L."/>
            <person name="Chang J.H."/>
        </authorList>
    </citation>
    <scope>NUCLEOTIDE SEQUENCE [LARGE SCALE GENOMIC DNA]</scope>
    <source>
        <strain evidence="2 4">FH99</strain>
    </source>
</reference>
<evidence type="ECO:0000313" key="4">
    <source>
        <dbReference type="Proteomes" id="UP000237966"/>
    </source>
</evidence>
<dbReference type="Proteomes" id="UP000052979">
    <property type="component" value="Unassembled WGS sequence"/>
</dbReference>
<evidence type="ECO:0000313" key="2">
    <source>
        <dbReference type="EMBL" id="PPI13555.1"/>
    </source>
</evidence>
<organism evidence="1 3">
    <name type="scientific">Rathayibacter toxicus</name>
    <dbReference type="NCBI Taxonomy" id="145458"/>
    <lineage>
        <taxon>Bacteria</taxon>
        <taxon>Bacillati</taxon>
        <taxon>Actinomycetota</taxon>
        <taxon>Actinomycetes</taxon>
        <taxon>Micrococcales</taxon>
        <taxon>Microbacteriaceae</taxon>
        <taxon>Rathayibacter</taxon>
    </lineage>
</organism>
<dbReference type="AlphaFoldDB" id="A0A0C5B7R5"/>
<reference evidence="1 3" key="1">
    <citation type="submission" date="2015-04" db="EMBL/GenBank/DDBJ databases">
        <title>Draft genome sequence of Rathayibacter toxicus strain FH-142 (AKA 70134 or CS 32), a Western Australian isolate.</title>
        <authorList>
            <consortium name="Consortium for Microbial Forensics and Genomics (microFORGE)"/>
            <person name="Knight B.M."/>
            <person name="Roberts D.P."/>
            <person name="Lin D."/>
            <person name="Hari K."/>
            <person name="Fletcher J."/>
            <person name="Melcher U."/>
            <person name="Blagden T."/>
            <person name="Luster D.G."/>
            <person name="Sechler A.J."/>
            <person name="Schneider W.L."/>
            <person name="Winegar R.A."/>
        </authorList>
    </citation>
    <scope>NUCLEOTIDE SEQUENCE [LARGE SCALE GENOMIC DNA]</scope>
    <source>
        <strain evidence="1 3">FH142</strain>
    </source>
</reference>
<keyword evidence="3" id="KW-1185">Reference proteome</keyword>
<evidence type="ECO:0000313" key="1">
    <source>
        <dbReference type="EMBL" id="KKM44454.1"/>
    </source>
</evidence>
<accession>A0A0C5B7R5</accession>
<dbReference type="GeneID" id="93666196"/>
<name>A0A0C5B7R5_9MICO</name>
<gene>
    <name evidence="2" type="ORF">C5C51_10575</name>
    <name evidence="1" type="ORF">VT73_09810</name>
</gene>
<dbReference type="EMBL" id="PSWU01000014">
    <property type="protein sequence ID" value="PPI13555.1"/>
    <property type="molecule type" value="Genomic_DNA"/>
</dbReference>
<dbReference type="RefSeq" id="WP_027692220.1">
    <property type="nucleotide sequence ID" value="NZ_CP010848.1"/>
</dbReference>
<dbReference type="Proteomes" id="UP000237966">
    <property type="component" value="Unassembled WGS sequence"/>
</dbReference>
<dbReference type="OrthoDB" id="5119987at2"/>
<evidence type="ECO:0000313" key="3">
    <source>
        <dbReference type="Proteomes" id="UP000052979"/>
    </source>
</evidence>
<dbReference type="KEGG" id="rtc:APU90_06305"/>
<comment type="caution">
    <text evidence="1">The sequence shown here is derived from an EMBL/GenBank/DDBJ whole genome shotgun (WGS) entry which is preliminary data.</text>
</comment>
<dbReference type="EMBL" id="LBFI01000054">
    <property type="protein sequence ID" value="KKM44454.1"/>
    <property type="molecule type" value="Genomic_DNA"/>
</dbReference>
<proteinExistence type="predicted"/>
<sequence>MSDHNGTLFRRGGIVRFIRWISSRDGSWAPEIVQGRYLKRDDAGWLVDIEGTPTVLAKNEWAVYR</sequence>
<dbReference type="PATRIC" id="fig|145458.7.peg.37"/>
<dbReference type="KEGG" id="rtx:TI83_00175"/>
<protein>
    <submittedName>
        <fullName evidence="1">Uncharacterized protein</fullName>
    </submittedName>
</protein>